<dbReference type="SUPFAM" id="SSF46785">
    <property type="entry name" value="Winged helix' DNA-binding domain"/>
    <property type="match status" value="1"/>
</dbReference>
<name>A0A2S6H0Y9_9PSEU</name>
<evidence type="ECO:0000256" key="3">
    <source>
        <dbReference type="ARBA" id="ARBA00023163"/>
    </source>
</evidence>
<dbReference type="InterPro" id="IPR036388">
    <property type="entry name" value="WH-like_DNA-bd_sf"/>
</dbReference>
<dbReference type="GO" id="GO:0003677">
    <property type="term" value="F:DNA binding"/>
    <property type="evidence" value="ECO:0007669"/>
    <property type="project" value="UniProtKB-KW"/>
</dbReference>
<dbReference type="InterPro" id="IPR036390">
    <property type="entry name" value="WH_DNA-bd_sf"/>
</dbReference>
<keyword evidence="1" id="KW-0805">Transcription regulation</keyword>
<dbReference type="InterPro" id="IPR051011">
    <property type="entry name" value="Metal_resp_trans_reg"/>
</dbReference>
<feature type="domain" description="HTH arsR-type" evidence="4">
    <location>
        <begin position="235"/>
        <end position="323"/>
    </location>
</feature>
<dbReference type="Proteomes" id="UP000239203">
    <property type="component" value="Unassembled WGS sequence"/>
</dbReference>
<sequence length="323" mass="35023">MLRIHFDSDDLARVRVADAPDLLWETLLSLHVLQGTMGEVVFGAWRSRVRGRLDQSVRMLMALTPPRGYSPDFLTPCTGATELAAAVDALLTTPKSALCTDLTLLACEQRLPPWASSLARGDVDTLKELGAALRRYHTVALEPHWSAISSQVRADRLRRGEDVLRGGVERLLATLHPSVRWRSPVLEVAYPVEQELHLGGRGLLLVPSMFCWQAPITLLDPARQPVLVYPVERNPSWSTGVGGARSTTALLGRTRAAVLEAICGRPELTTTELAKEVGISLAGASQHATVLRNSGLITTDRAGGTARHRPTPFGMTLLTVGAT</sequence>
<protein>
    <submittedName>
        <fullName evidence="5">Helix-turn-helix protein</fullName>
    </submittedName>
</protein>
<gene>
    <name evidence="5" type="ORF">CLV40_101337</name>
</gene>
<evidence type="ECO:0000313" key="5">
    <source>
        <dbReference type="EMBL" id="PPK71148.1"/>
    </source>
</evidence>
<keyword evidence="3" id="KW-0804">Transcription</keyword>
<dbReference type="InterPro" id="IPR000835">
    <property type="entry name" value="HTH_MarR-typ"/>
</dbReference>
<keyword evidence="6" id="KW-1185">Reference proteome</keyword>
<evidence type="ECO:0000259" key="4">
    <source>
        <dbReference type="PROSITE" id="PS50987"/>
    </source>
</evidence>
<dbReference type="CDD" id="cd00090">
    <property type="entry name" value="HTH_ARSR"/>
    <property type="match status" value="1"/>
</dbReference>
<evidence type="ECO:0000256" key="1">
    <source>
        <dbReference type="ARBA" id="ARBA00023015"/>
    </source>
</evidence>
<dbReference type="PROSITE" id="PS50987">
    <property type="entry name" value="HTH_ARSR_2"/>
    <property type="match status" value="1"/>
</dbReference>
<dbReference type="AlphaFoldDB" id="A0A2S6H0Y9"/>
<dbReference type="RefSeq" id="WP_104476149.1">
    <property type="nucleotide sequence ID" value="NZ_CP154825.1"/>
</dbReference>
<dbReference type="OrthoDB" id="3808065at2"/>
<dbReference type="SMART" id="SM00418">
    <property type="entry name" value="HTH_ARSR"/>
    <property type="match status" value="1"/>
</dbReference>
<dbReference type="PANTHER" id="PTHR43132">
    <property type="entry name" value="ARSENICAL RESISTANCE OPERON REPRESSOR ARSR-RELATED"/>
    <property type="match status" value="1"/>
</dbReference>
<reference evidence="5 6" key="1">
    <citation type="submission" date="2018-02" db="EMBL/GenBank/DDBJ databases">
        <title>Genomic Encyclopedia of Archaeal and Bacterial Type Strains, Phase II (KMG-II): from individual species to whole genera.</title>
        <authorList>
            <person name="Goeker M."/>
        </authorList>
    </citation>
    <scope>NUCLEOTIDE SEQUENCE [LARGE SCALE GENOMIC DNA]</scope>
    <source>
        <strain evidence="5 6">YU 961-1</strain>
    </source>
</reference>
<evidence type="ECO:0000313" key="6">
    <source>
        <dbReference type="Proteomes" id="UP000239203"/>
    </source>
</evidence>
<dbReference type="Gene3D" id="1.10.10.10">
    <property type="entry name" value="Winged helix-like DNA-binding domain superfamily/Winged helix DNA-binding domain"/>
    <property type="match status" value="1"/>
</dbReference>
<dbReference type="EMBL" id="PTIX01000001">
    <property type="protein sequence ID" value="PPK71148.1"/>
    <property type="molecule type" value="Genomic_DNA"/>
</dbReference>
<dbReference type="GO" id="GO:0003700">
    <property type="term" value="F:DNA-binding transcription factor activity"/>
    <property type="evidence" value="ECO:0007669"/>
    <property type="project" value="InterPro"/>
</dbReference>
<dbReference type="PANTHER" id="PTHR43132:SF8">
    <property type="entry name" value="HTH-TYPE TRANSCRIPTIONAL REGULATOR KMTR"/>
    <property type="match status" value="1"/>
</dbReference>
<accession>A0A2S6H0Y9</accession>
<dbReference type="InterPro" id="IPR011991">
    <property type="entry name" value="ArsR-like_HTH"/>
</dbReference>
<proteinExistence type="predicted"/>
<keyword evidence="2" id="KW-0238">DNA-binding</keyword>
<comment type="caution">
    <text evidence="5">The sequence shown here is derived from an EMBL/GenBank/DDBJ whole genome shotgun (WGS) entry which is preliminary data.</text>
</comment>
<dbReference type="Pfam" id="PF12802">
    <property type="entry name" value="MarR_2"/>
    <property type="match status" value="1"/>
</dbReference>
<dbReference type="InterPro" id="IPR001845">
    <property type="entry name" value="HTH_ArsR_DNA-bd_dom"/>
</dbReference>
<organism evidence="5 6">
    <name type="scientific">Actinokineospora auranticolor</name>
    <dbReference type="NCBI Taxonomy" id="155976"/>
    <lineage>
        <taxon>Bacteria</taxon>
        <taxon>Bacillati</taxon>
        <taxon>Actinomycetota</taxon>
        <taxon>Actinomycetes</taxon>
        <taxon>Pseudonocardiales</taxon>
        <taxon>Pseudonocardiaceae</taxon>
        <taxon>Actinokineospora</taxon>
    </lineage>
</organism>
<evidence type="ECO:0000256" key="2">
    <source>
        <dbReference type="ARBA" id="ARBA00023125"/>
    </source>
</evidence>